<name>A0A9P4M0E0_9PEZI</name>
<dbReference type="SUPFAM" id="SSF51735">
    <property type="entry name" value="NAD(P)-binding Rossmann-fold domains"/>
    <property type="match status" value="1"/>
</dbReference>
<accession>A0A9P4M0E0</accession>
<dbReference type="InterPro" id="IPR020904">
    <property type="entry name" value="Sc_DH/Rdtase_CS"/>
</dbReference>
<dbReference type="Pfam" id="PF00106">
    <property type="entry name" value="adh_short"/>
    <property type="match status" value="1"/>
</dbReference>
<dbReference type="PROSITE" id="PS00061">
    <property type="entry name" value="ADH_SHORT"/>
    <property type="match status" value="1"/>
</dbReference>
<dbReference type="AlphaFoldDB" id="A0A9P4M0E0"/>
<keyword evidence="2" id="KW-0521">NADP</keyword>
<keyword evidence="3" id="KW-0560">Oxidoreductase</keyword>
<dbReference type="Proteomes" id="UP000799776">
    <property type="component" value="Unassembled WGS sequence"/>
</dbReference>
<protein>
    <submittedName>
        <fullName evidence="7">NAD(P)-binding protein</fullName>
    </submittedName>
</protein>
<evidence type="ECO:0000256" key="3">
    <source>
        <dbReference type="ARBA" id="ARBA00023002"/>
    </source>
</evidence>
<evidence type="ECO:0000256" key="4">
    <source>
        <dbReference type="RuleBase" id="RU000363"/>
    </source>
</evidence>
<feature type="transmembrane region" description="Helical" evidence="5">
    <location>
        <begin position="52"/>
        <end position="71"/>
    </location>
</feature>
<proteinExistence type="inferred from homology"/>
<evidence type="ECO:0000256" key="1">
    <source>
        <dbReference type="ARBA" id="ARBA00006484"/>
    </source>
</evidence>
<dbReference type="PRINTS" id="PR00081">
    <property type="entry name" value="GDHRDH"/>
</dbReference>
<evidence type="ECO:0000256" key="5">
    <source>
        <dbReference type="SAM" id="Phobius"/>
    </source>
</evidence>
<feature type="transmembrane region" description="Helical" evidence="5">
    <location>
        <begin position="22"/>
        <end position="40"/>
    </location>
</feature>
<dbReference type="CDD" id="cd05339">
    <property type="entry name" value="17beta-HSDXI-like_SDR_c"/>
    <property type="match status" value="1"/>
</dbReference>
<evidence type="ECO:0000313" key="7">
    <source>
        <dbReference type="EMBL" id="KAF2092185.1"/>
    </source>
</evidence>
<dbReference type="InterPro" id="IPR002347">
    <property type="entry name" value="SDR_fam"/>
</dbReference>
<comment type="similarity">
    <text evidence="1 4">Belongs to the short-chain dehydrogenases/reductases (SDR) family.</text>
</comment>
<keyword evidence="5" id="KW-1133">Transmembrane helix</keyword>
<keyword evidence="5" id="KW-0472">Membrane</keyword>
<reference evidence="7" key="1">
    <citation type="journal article" date="2020" name="Stud. Mycol.">
        <title>101 Dothideomycetes genomes: a test case for predicting lifestyles and emergence of pathogens.</title>
        <authorList>
            <person name="Haridas S."/>
            <person name="Albert R."/>
            <person name="Binder M."/>
            <person name="Bloem J."/>
            <person name="Labutti K."/>
            <person name="Salamov A."/>
            <person name="Andreopoulos B."/>
            <person name="Baker S."/>
            <person name="Barry K."/>
            <person name="Bills G."/>
            <person name="Bluhm B."/>
            <person name="Cannon C."/>
            <person name="Castanera R."/>
            <person name="Culley D."/>
            <person name="Daum C."/>
            <person name="Ezra D."/>
            <person name="Gonzalez J."/>
            <person name="Henrissat B."/>
            <person name="Kuo A."/>
            <person name="Liang C."/>
            <person name="Lipzen A."/>
            <person name="Lutzoni F."/>
            <person name="Magnuson J."/>
            <person name="Mondo S."/>
            <person name="Nolan M."/>
            <person name="Ohm R."/>
            <person name="Pangilinan J."/>
            <person name="Park H.-J."/>
            <person name="Ramirez L."/>
            <person name="Alfaro M."/>
            <person name="Sun H."/>
            <person name="Tritt A."/>
            <person name="Yoshinaga Y."/>
            <person name="Zwiers L.-H."/>
            <person name="Turgeon B."/>
            <person name="Goodwin S."/>
            <person name="Spatafora J."/>
            <person name="Crous P."/>
            <person name="Grigoriev I."/>
        </authorList>
    </citation>
    <scope>NUCLEOTIDE SEQUENCE</scope>
    <source>
        <strain evidence="7">CBS 121410</strain>
    </source>
</reference>
<dbReference type="OrthoDB" id="5840532at2759"/>
<keyword evidence="5" id="KW-0812">Transmembrane</keyword>
<sequence length="350" mass="37584">MPLTSPRKPWHAHITIDLLADVAGYTIFHPFVAWIIPLCLRAQATPYTHTSFRVSVGYAVTLTLLYVLSYINQRIAYGLPRDVDLSEEVIVITGGANGLGLLIAEVYGMRGASVAVLDINGIEAAEEKGITYYKCDVGDRAQLEAVAKLIEKDLGPPTILINNAGIAPNCPLLSLPPSELDRNFRVNLLAHYHTLQLFLPHMLSSENGGTIVTVASVLGHLGAARLSAYTAAKAGLIAMHTSLCAELRQHPNGGAVKTILVTPGQLATDLFADVRTPSQFLGPLVEPVVLAKEIVRMVDAGEGGEISFPLYARWAKLIGVLPVGLQWVLRSLAGVDRAMGEAADRVSKKD</sequence>
<evidence type="ECO:0000313" key="8">
    <source>
        <dbReference type="Proteomes" id="UP000799776"/>
    </source>
</evidence>
<dbReference type="PANTHER" id="PTHR24322:SF736">
    <property type="entry name" value="RETINOL DEHYDROGENASE 10"/>
    <property type="match status" value="1"/>
</dbReference>
<dbReference type="Gene3D" id="3.40.50.720">
    <property type="entry name" value="NAD(P)-binding Rossmann-like Domain"/>
    <property type="match status" value="1"/>
</dbReference>
<dbReference type="GO" id="GO:0016616">
    <property type="term" value="F:oxidoreductase activity, acting on the CH-OH group of donors, NAD or NADP as acceptor"/>
    <property type="evidence" value="ECO:0007669"/>
    <property type="project" value="TreeGrafter"/>
</dbReference>
<dbReference type="PRINTS" id="PR00080">
    <property type="entry name" value="SDRFAMILY"/>
</dbReference>
<evidence type="ECO:0000256" key="2">
    <source>
        <dbReference type="ARBA" id="ARBA00022857"/>
    </source>
</evidence>
<feature type="domain" description="Ketoreductase" evidence="6">
    <location>
        <begin position="88"/>
        <end position="265"/>
    </location>
</feature>
<dbReference type="EMBL" id="ML978711">
    <property type="protein sequence ID" value="KAF2092185.1"/>
    <property type="molecule type" value="Genomic_DNA"/>
</dbReference>
<dbReference type="PANTHER" id="PTHR24322">
    <property type="entry name" value="PKSB"/>
    <property type="match status" value="1"/>
</dbReference>
<keyword evidence="8" id="KW-1185">Reference proteome</keyword>
<dbReference type="InterPro" id="IPR036291">
    <property type="entry name" value="NAD(P)-bd_dom_sf"/>
</dbReference>
<dbReference type="InterPro" id="IPR057326">
    <property type="entry name" value="KR_dom"/>
</dbReference>
<organism evidence="7 8">
    <name type="scientific">Saccharata proteae CBS 121410</name>
    <dbReference type="NCBI Taxonomy" id="1314787"/>
    <lineage>
        <taxon>Eukaryota</taxon>
        <taxon>Fungi</taxon>
        <taxon>Dikarya</taxon>
        <taxon>Ascomycota</taxon>
        <taxon>Pezizomycotina</taxon>
        <taxon>Dothideomycetes</taxon>
        <taxon>Dothideomycetes incertae sedis</taxon>
        <taxon>Botryosphaeriales</taxon>
        <taxon>Saccharataceae</taxon>
        <taxon>Saccharata</taxon>
    </lineage>
</organism>
<evidence type="ECO:0000259" key="6">
    <source>
        <dbReference type="SMART" id="SM00822"/>
    </source>
</evidence>
<dbReference type="SMART" id="SM00822">
    <property type="entry name" value="PKS_KR"/>
    <property type="match status" value="1"/>
</dbReference>
<gene>
    <name evidence="7" type="ORF">K490DRAFT_32141</name>
</gene>
<comment type="caution">
    <text evidence="7">The sequence shown here is derived from an EMBL/GenBank/DDBJ whole genome shotgun (WGS) entry which is preliminary data.</text>
</comment>